<feature type="transmembrane region" description="Helical" evidence="1">
    <location>
        <begin position="131"/>
        <end position="151"/>
    </location>
</feature>
<feature type="transmembrane region" description="Helical" evidence="1">
    <location>
        <begin position="45"/>
        <end position="65"/>
    </location>
</feature>
<keyword evidence="1" id="KW-0812">Transmembrane</keyword>
<dbReference type="EMBL" id="CP063189">
    <property type="protein sequence ID" value="WCZ31634.1"/>
    <property type="molecule type" value="Genomic_DNA"/>
</dbReference>
<name>A0ABY7U6N8_9CORY</name>
<sequence>MLSNFVAVAFALASAVVIAWGTVVRHRIALDATSAVLRTAIRQPLWWVGTLAAVAGYTLQVVALGFGTLLIVQPVLMLSLMFTLPLSAWYAHRRMARRDVAWSLALTVAVAVMVVLGRPSHGLVQPPLDRWLPALGVGLVVMAALIGTAQLGKGNRALLLGTACGCLYGYVAVLSKAVVDIFTSAGPVALLGSWEFYALVISAGAGTVLQQYSFNAGPLTYSLPAMTIVEPIVAFALGYAVLDEQFAVETTLGWCVMAIALATMIAGTIALSRQSEKAAV</sequence>
<feature type="transmembrane region" description="Helical" evidence="1">
    <location>
        <begin position="221"/>
        <end position="239"/>
    </location>
</feature>
<protein>
    <submittedName>
        <fullName evidence="2">Uncharacterized protein</fullName>
    </submittedName>
</protein>
<dbReference type="PANTHER" id="PTHR40761:SF1">
    <property type="entry name" value="CONSERVED INTEGRAL MEMBRANE ALANINE VALINE AND LEUCINE RICH PROTEIN-RELATED"/>
    <property type="match status" value="1"/>
</dbReference>
<gene>
    <name evidence="2" type="ORF">CMASS_00845</name>
</gene>
<dbReference type="PANTHER" id="PTHR40761">
    <property type="entry name" value="CONSERVED INTEGRAL MEMBRANE ALANINE VALINE AND LEUCINE RICH PROTEIN-RELATED"/>
    <property type="match status" value="1"/>
</dbReference>
<evidence type="ECO:0000313" key="2">
    <source>
        <dbReference type="EMBL" id="WCZ31634.1"/>
    </source>
</evidence>
<organism evidence="2 3">
    <name type="scientific">Corynebacterium massiliense DSM 45435</name>
    <dbReference type="NCBI Taxonomy" id="1121364"/>
    <lineage>
        <taxon>Bacteria</taxon>
        <taxon>Bacillati</taxon>
        <taxon>Actinomycetota</taxon>
        <taxon>Actinomycetes</taxon>
        <taxon>Mycobacteriales</taxon>
        <taxon>Corynebacteriaceae</taxon>
        <taxon>Corynebacterium</taxon>
    </lineage>
</organism>
<feature type="transmembrane region" description="Helical" evidence="1">
    <location>
        <begin position="71"/>
        <end position="91"/>
    </location>
</feature>
<accession>A0ABY7U6N8</accession>
<feature type="transmembrane region" description="Helical" evidence="1">
    <location>
        <begin position="100"/>
        <end position="119"/>
    </location>
</feature>
<feature type="transmembrane region" description="Helical" evidence="1">
    <location>
        <begin position="6"/>
        <end position="24"/>
    </location>
</feature>
<evidence type="ECO:0000256" key="1">
    <source>
        <dbReference type="SAM" id="Phobius"/>
    </source>
</evidence>
<dbReference type="NCBIfam" id="NF038012">
    <property type="entry name" value="DMT_1"/>
    <property type="match status" value="1"/>
</dbReference>
<reference evidence="2 3" key="1">
    <citation type="submission" date="2020-10" db="EMBL/GenBank/DDBJ databases">
        <title>Complete genome sequence of Corynebacterium massiliense DSM 45435, type strain of Corynebacterium massiliense.</title>
        <authorList>
            <person name="Busche T."/>
            <person name="Kalinowski J."/>
            <person name="Ruckert C."/>
        </authorList>
    </citation>
    <scope>NUCLEOTIDE SEQUENCE [LARGE SCALE GENOMIC DNA]</scope>
    <source>
        <strain evidence="2 3">DSM 45435</strain>
    </source>
</reference>
<proteinExistence type="predicted"/>
<feature type="transmembrane region" description="Helical" evidence="1">
    <location>
        <begin position="251"/>
        <end position="271"/>
    </location>
</feature>
<keyword evidence="1" id="KW-0472">Membrane</keyword>
<evidence type="ECO:0000313" key="3">
    <source>
        <dbReference type="Proteomes" id="UP001220064"/>
    </source>
</evidence>
<dbReference type="Proteomes" id="UP001220064">
    <property type="component" value="Chromosome"/>
</dbReference>
<feature type="transmembrane region" description="Helical" evidence="1">
    <location>
        <begin position="158"/>
        <end position="179"/>
    </location>
</feature>
<dbReference type="RefSeq" id="WP_022863772.1">
    <property type="nucleotide sequence ID" value="NZ_ATVG01000017.1"/>
</dbReference>
<feature type="transmembrane region" description="Helical" evidence="1">
    <location>
        <begin position="191"/>
        <end position="209"/>
    </location>
</feature>
<keyword evidence="3" id="KW-1185">Reference proteome</keyword>
<keyword evidence="1" id="KW-1133">Transmembrane helix</keyword>